<evidence type="ECO:0000313" key="3">
    <source>
        <dbReference type="EMBL" id="MDG4718398.1"/>
    </source>
</evidence>
<sequence length="484" mass="53676">MTLASSAQGSGDKMRWESLLSSHRLEFRDGKIRLPEGAPYPTPDGRSPFQIDVDRVIFSSSFRRLQNKTQVHPLSDNDHVHTRLTHTIEVGSVGQSLGLMAGAHIVANLPQGSETTVADIGYMVQAACLAHDIGNPPFGHSGEDAINEWFTTSRIAKEELTSRLTGPELEDLRHFEGNAQGLRIISQLEMKRFDGGLNLTYGTLGSFIKYPRNTSVPDARRKEYTGLKKPGYYQAERDIAFAIARVCGLSPLDGFDGAWRRHPLVYLVEAADDICYSVVDLEDGWELGCVSFEEVERALAPIARHPEKYDGDAEQRWKDLRSEGWYAEKSENDRIGFLRGKAIGNLVKAAVDAFVANEDALLCGTLEGDLLANTPLGPHAKACKKLAVEKIYNAPHVLPIEMAGFEVINGLLDSFVRAAIDIDEHKNHGKRLPPQADRIDKLLSGKLSEAPDLYSRLMRVMDYISGMTDRYAVTLFRKLQGITI</sequence>
<dbReference type="RefSeq" id="WP_258547984.1">
    <property type="nucleotide sequence ID" value="NZ_JARSBO010000002.1"/>
</dbReference>
<protein>
    <submittedName>
        <fullName evidence="3">Deoxyguanosinetriphosphate triphosphohydrolase</fullName>
    </submittedName>
</protein>
<dbReference type="NCBIfam" id="NF002205">
    <property type="entry name" value="PRK01096.1"/>
    <property type="match status" value="1"/>
</dbReference>
<dbReference type="Gene3D" id="1.10.3210.10">
    <property type="entry name" value="Hypothetical protein af1432"/>
    <property type="match status" value="1"/>
</dbReference>
<dbReference type="PANTHER" id="PTHR11373">
    <property type="entry name" value="DEOXYNUCLEOSIDE TRIPHOSPHATE TRIPHOSPHOHYDROLASE"/>
    <property type="match status" value="1"/>
</dbReference>
<dbReference type="PANTHER" id="PTHR11373:SF40">
    <property type="entry name" value="DEOXYGUANOSINETRIPHOSPHATE TRIPHOSPHOHYDROLASE-LIKE PROTEIN 2"/>
    <property type="match status" value="1"/>
</dbReference>
<feature type="domain" description="HD/PDEase" evidence="2">
    <location>
        <begin position="79"/>
        <end position="286"/>
    </location>
</feature>
<keyword evidence="4" id="KW-1185">Reference proteome</keyword>
<name>A0ABT6G8R7_9PROT</name>
<dbReference type="InterPro" id="IPR023293">
    <property type="entry name" value="dGTP_triP_hydro_central_sf"/>
</dbReference>
<dbReference type="InterPro" id="IPR027432">
    <property type="entry name" value="dGTP_triphosphohydrolase_C"/>
</dbReference>
<dbReference type="Gene3D" id="1.10.3550.10">
    <property type="entry name" value="eoxyguanosinetriphosphate triphosphohydrolase domain-like"/>
    <property type="match status" value="1"/>
</dbReference>
<evidence type="ECO:0000256" key="1">
    <source>
        <dbReference type="ARBA" id="ARBA00022801"/>
    </source>
</evidence>
<dbReference type="InterPro" id="IPR050135">
    <property type="entry name" value="dGTPase-like"/>
</dbReference>
<dbReference type="Pfam" id="PF13286">
    <property type="entry name" value="HD_assoc"/>
    <property type="match status" value="1"/>
</dbReference>
<accession>A0ABT6G8R7</accession>
<dbReference type="InterPro" id="IPR003607">
    <property type="entry name" value="HD/PDEase_dom"/>
</dbReference>
<proteinExistence type="predicted"/>
<reference evidence="3 4" key="1">
    <citation type="submission" date="2023-03" db="EMBL/GenBank/DDBJ databases">
        <title>Strain FZY0004 represents a novel species in the genus Thalassospira isolated from seawater.</title>
        <authorList>
            <person name="Fu Z.-Y."/>
        </authorList>
    </citation>
    <scope>NUCLEOTIDE SEQUENCE [LARGE SCALE GENOMIC DNA]</scope>
    <source>
        <strain evidence="3 4">FZY0004</strain>
    </source>
</reference>
<dbReference type="InterPro" id="IPR026875">
    <property type="entry name" value="PHydrolase_assoc_dom"/>
</dbReference>
<dbReference type="Proteomes" id="UP001529180">
    <property type="component" value="Unassembled WGS sequence"/>
</dbReference>
<dbReference type="InterPro" id="IPR006261">
    <property type="entry name" value="dGTPase"/>
</dbReference>
<evidence type="ECO:0000313" key="4">
    <source>
        <dbReference type="Proteomes" id="UP001529180"/>
    </source>
</evidence>
<organism evidence="3 4">
    <name type="scientific">Thalassospira aquimaris</name>
    <dbReference type="NCBI Taxonomy" id="3037796"/>
    <lineage>
        <taxon>Bacteria</taxon>
        <taxon>Pseudomonadati</taxon>
        <taxon>Pseudomonadota</taxon>
        <taxon>Alphaproteobacteria</taxon>
        <taxon>Rhodospirillales</taxon>
        <taxon>Thalassospiraceae</taxon>
        <taxon>Thalassospira</taxon>
    </lineage>
</organism>
<dbReference type="EMBL" id="JARSBO010000002">
    <property type="protein sequence ID" value="MDG4718398.1"/>
    <property type="molecule type" value="Genomic_DNA"/>
</dbReference>
<keyword evidence="1" id="KW-0378">Hydrolase</keyword>
<dbReference type="Gene3D" id="1.10.3410.10">
    <property type="entry name" value="putative deoxyguanosinetriphosphate triphosphohydrolase like domain"/>
    <property type="match status" value="1"/>
</dbReference>
<dbReference type="SMART" id="SM00471">
    <property type="entry name" value="HDc"/>
    <property type="match status" value="1"/>
</dbReference>
<evidence type="ECO:0000259" key="2">
    <source>
        <dbReference type="SMART" id="SM00471"/>
    </source>
</evidence>
<dbReference type="SUPFAM" id="SSF109604">
    <property type="entry name" value="HD-domain/PDEase-like"/>
    <property type="match status" value="1"/>
</dbReference>
<dbReference type="NCBIfam" id="TIGR01353">
    <property type="entry name" value="dGTP_triPase"/>
    <property type="match status" value="1"/>
</dbReference>
<gene>
    <name evidence="3" type="ORF">P7680_05275</name>
</gene>
<comment type="caution">
    <text evidence="3">The sequence shown here is derived from an EMBL/GenBank/DDBJ whole genome shotgun (WGS) entry which is preliminary data.</text>
</comment>